<evidence type="ECO:0000259" key="1">
    <source>
        <dbReference type="PROSITE" id="PS51186"/>
    </source>
</evidence>
<dbReference type="STRING" id="743299.Acife_1491"/>
<dbReference type="PANTHER" id="PTHR43130">
    <property type="entry name" value="ARAC-FAMILY TRANSCRIPTIONAL REGULATOR"/>
    <property type="match status" value="1"/>
</dbReference>
<dbReference type="GO" id="GO:0016747">
    <property type="term" value="F:acyltransferase activity, transferring groups other than amino-acyl groups"/>
    <property type="evidence" value="ECO:0007669"/>
    <property type="project" value="InterPro"/>
</dbReference>
<dbReference type="AlphaFoldDB" id="G0JRP2"/>
<feature type="domain" description="N-acetyltransferase" evidence="1">
    <location>
        <begin position="239"/>
        <end position="400"/>
    </location>
</feature>
<dbReference type="SUPFAM" id="SSF55729">
    <property type="entry name" value="Acyl-CoA N-acyltransferases (Nat)"/>
    <property type="match status" value="1"/>
</dbReference>
<dbReference type="PROSITE" id="PS51186">
    <property type="entry name" value="GNAT"/>
    <property type="match status" value="1"/>
</dbReference>
<name>G0JRP2_9PROT</name>
<dbReference type="HOGENOM" id="CLU_686293_0_0_6"/>
<dbReference type="InterPro" id="IPR000182">
    <property type="entry name" value="GNAT_dom"/>
</dbReference>
<dbReference type="Proteomes" id="UP000009220">
    <property type="component" value="Chromosome"/>
</dbReference>
<accession>G0JRP2</accession>
<dbReference type="InterPro" id="IPR029062">
    <property type="entry name" value="Class_I_gatase-like"/>
</dbReference>
<dbReference type="InterPro" id="IPR016181">
    <property type="entry name" value="Acyl_CoA_acyltransferase"/>
</dbReference>
<reference evidence="2 3" key="1">
    <citation type="journal article" date="2011" name="J. Bacteriol.">
        <title>Draft genome of the psychrotolerant acidophile Acidithiobacillus ferrivorans SS3.</title>
        <authorList>
            <person name="Liljeqvist M."/>
            <person name="Valdes J."/>
            <person name="Holmes D.S."/>
            <person name="Dopson M."/>
        </authorList>
    </citation>
    <scope>NUCLEOTIDE SEQUENCE [LARGE SCALE GENOMIC DNA]</scope>
    <source>
        <strain evidence="2 3">SS3</strain>
    </source>
</reference>
<dbReference type="InterPro" id="IPR002818">
    <property type="entry name" value="DJ-1/PfpI"/>
</dbReference>
<dbReference type="eggNOG" id="COG0693">
    <property type="taxonomic scope" value="Bacteria"/>
</dbReference>
<evidence type="ECO:0000313" key="3">
    <source>
        <dbReference type="Proteomes" id="UP000009220"/>
    </source>
</evidence>
<dbReference type="EMBL" id="CP002985">
    <property type="protein sequence ID" value="AEM47635.1"/>
    <property type="molecule type" value="Genomic_DNA"/>
</dbReference>
<dbReference type="KEGG" id="afi:Acife_1491"/>
<dbReference type="PANTHER" id="PTHR43130:SF2">
    <property type="entry name" value="DJ-1_PFPI DOMAIN-CONTAINING PROTEIN"/>
    <property type="match status" value="1"/>
</dbReference>
<dbReference type="CDD" id="cd03139">
    <property type="entry name" value="GATase1_PfpI_2"/>
    <property type="match status" value="1"/>
</dbReference>
<dbReference type="InterPro" id="IPR052158">
    <property type="entry name" value="INH-QAR"/>
</dbReference>
<dbReference type="Gene3D" id="3.40.630.30">
    <property type="match status" value="1"/>
</dbReference>
<evidence type="ECO:0000313" key="2">
    <source>
        <dbReference type="EMBL" id="AEM47635.1"/>
    </source>
</evidence>
<gene>
    <name evidence="2" type="ORF">Acife_1491</name>
</gene>
<sequence>MTITVGFLVFPDMQLLDLAGPYEIFSALPDCDIHLFWKTREPLACSAGMLFQPTTTLDDGPLVDVLCIPGGVGINPLLLDKEVQAWVQRQASAARFVSSVCTGALLLGAAGLLAGQRATTHWRYHDLLAEFGAIPVRQRVVRDGNLITGGGVTAGMDFGLVLVAALRGQAAAEEIQLALEYAPEPPFQAGRPEDAPKDTLEVVRRRTETLRAERERMIGAWRKLPLNLSDKGNDIICTPLIRELRQDDDAAYRSLWRDALQQHAQYFRIAAGDDVPAGIPTRGAEDSFTLGAFEKNALVGIVSLERDRGVKLRHKVLLFRMFVAPEVADRGVGKSLLQEAVSRVQDIDDLRYIHLTVLERNQRARALYRSLGFVDFALEPEAVRMDADYVGEVQMMRFLRR</sequence>
<organism evidence="2 3">
    <name type="scientific">Acidithiobacillus ferrivorans SS3</name>
    <dbReference type="NCBI Taxonomy" id="743299"/>
    <lineage>
        <taxon>Bacteria</taxon>
        <taxon>Pseudomonadati</taxon>
        <taxon>Pseudomonadota</taxon>
        <taxon>Acidithiobacillia</taxon>
        <taxon>Acidithiobacillales</taxon>
        <taxon>Acidithiobacillaceae</taxon>
        <taxon>Acidithiobacillus</taxon>
    </lineage>
</organism>
<dbReference type="GO" id="GO:0006355">
    <property type="term" value="P:regulation of DNA-templated transcription"/>
    <property type="evidence" value="ECO:0007669"/>
    <property type="project" value="TreeGrafter"/>
</dbReference>
<dbReference type="Pfam" id="PF01965">
    <property type="entry name" value="DJ-1_PfpI"/>
    <property type="match status" value="1"/>
</dbReference>
<dbReference type="SUPFAM" id="SSF52317">
    <property type="entry name" value="Class I glutamine amidotransferase-like"/>
    <property type="match status" value="1"/>
</dbReference>
<protein>
    <submittedName>
        <fullName evidence="2">ThiJ/PfpI domain-containing protein</fullName>
    </submittedName>
</protein>
<dbReference type="RefSeq" id="WP_014028892.1">
    <property type="nucleotide sequence ID" value="NC_015942.1"/>
</dbReference>
<dbReference type="Gene3D" id="3.40.50.880">
    <property type="match status" value="1"/>
</dbReference>
<dbReference type="eggNOG" id="COG0456">
    <property type="taxonomic scope" value="Bacteria"/>
</dbReference>
<proteinExistence type="predicted"/>
<dbReference type="Pfam" id="PF00583">
    <property type="entry name" value="Acetyltransf_1"/>
    <property type="match status" value="1"/>
</dbReference>
<dbReference type="CDD" id="cd04301">
    <property type="entry name" value="NAT_SF"/>
    <property type="match status" value="1"/>
</dbReference>